<organism evidence="1 2">
    <name type="scientific">Vibrio metoecus</name>
    <dbReference type="NCBI Taxonomy" id="1481663"/>
    <lineage>
        <taxon>Bacteria</taxon>
        <taxon>Pseudomonadati</taxon>
        <taxon>Pseudomonadota</taxon>
        <taxon>Gammaproteobacteria</taxon>
        <taxon>Vibrionales</taxon>
        <taxon>Vibrionaceae</taxon>
        <taxon>Vibrio</taxon>
    </lineage>
</organism>
<comment type="caution">
    <text evidence="1">The sequence shown here is derived from an EMBL/GenBank/DDBJ whole genome shotgun (WGS) entry which is preliminary data.</text>
</comment>
<dbReference type="Pfam" id="PF07507">
    <property type="entry name" value="WavE"/>
    <property type="match status" value="1"/>
</dbReference>
<evidence type="ECO:0000313" key="2">
    <source>
        <dbReference type="Proteomes" id="UP000050491"/>
    </source>
</evidence>
<proteinExistence type="predicted"/>
<dbReference type="RefSeq" id="WP_055064628.1">
    <property type="nucleotide sequence ID" value="NZ_LBGP01000011.1"/>
</dbReference>
<reference evidence="1 2" key="1">
    <citation type="journal article" date="2015" name="Genome Biol. Evol.">
        <title>The Dynamics of Genetic Interactions between Vibrio metoecus and Vibrio cholerae, Two Close Relatives Co-Occurring in the Environment.</title>
        <authorList>
            <person name="Orata F.D."/>
            <person name="Kirchberger P.C."/>
            <person name="Meheust R."/>
            <person name="Barlow E.J."/>
            <person name="Tarr C.L."/>
            <person name="Boucher Y."/>
        </authorList>
    </citation>
    <scope>NUCLEOTIDE SEQUENCE [LARGE SCALE GENOMIC DNA]</scope>
    <source>
        <strain evidence="1 2">YB5B04</strain>
    </source>
</reference>
<dbReference type="Proteomes" id="UP000050491">
    <property type="component" value="Unassembled WGS sequence"/>
</dbReference>
<protein>
    <submittedName>
        <fullName evidence="1">WavE lipopolysaccharide synthesis family protein</fullName>
    </submittedName>
</protein>
<gene>
    <name evidence="1" type="ORF">XV92_08940</name>
</gene>
<name>A0A0N8VAM3_VIBMT</name>
<dbReference type="InterPro" id="IPR011122">
    <property type="entry name" value="WavE"/>
</dbReference>
<dbReference type="OrthoDB" id="6716726at2"/>
<dbReference type="AlphaFoldDB" id="A0A0N8VAM3"/>
<accession>A0A0N8VAM3</accession>
<dbReference type="PATRIC" id="fig|1481663.12.peg.548"/>
<evidence type="ECO:0000313" key="1">
    <source>
        <dbReference type="EMBL" id="KQB01595.1"/>
    </source>
</evidence>
<dbReference type="EMBL" id="LBGP01000011">
    <property type="protein sequence ID" value="KQB01595.1"/>
    <property type="molecule type" value="Genomic_DNA"/>
</dbReference>
<sequence length="314" mass="36317">MIKINDEAITFVVQGPVQASASRQQIAGITEQCLNSIRHFFPKSTIILSTWKGQPLDGLDYDQVLELDDPGANTVFYDGQPIKLNNNRQMYSTHMGLKAVKTPYAVKLRTDNLLTGRQFVELYERYADLPRAQNYQFLTQRVLTSSTFFISSHYGHPVHFHKSDLFDFGLTQDLLTIWSDRWMPELHFTLKPGYKARHPATEQVLCLNWISALLGEGHHIESKTCDHAGLGEEFWPLFMANNLLMDCPEKIGLDVTERFYKRGNLALEYDLKDWLYLNGLISKNTLIDKKRIYRAYKKWTGLMIKKIHPTRVTK</sequence>